<feature type="region of interest" description="Disordered" evidence="1">
    <location>
        <begin position="99"/>
        <end position="126"/>
    </location>
</feature>
<dbReference type="GO" id="GO:0004519">
    <property type="term" value="F:endonuclease activity"/>
    <property type="evidence" value="ECO:0007669"/>
    <property type="project" value="UniProtKB-KW"/>
</dbReference>
<proteinExistence type="predicted"/>
<dbReference type="CDD" id="cd01038">
    <property type="entry name" value="Endonuclease_DUF559"/>
    <property type="match status" value="1"/>
</dbReference>
<name>A0ABW4I4T1_9SPHN</name>
<dbReference type="InterPro" id="IPR007569">
    <property type="entry name" value="DUF559"/>
</dbReference>
<feature type="domain" description="DUF559" evidence="2">
    <location>
        <begin position="1"/>
        <end position="98"/>
    </location>
</feature>
<keyword evidence="4" id="KW-1185">Reference proteome</keyword>
<keyword evidence="3" id="KW-0255">Endonuclease</keyword>
<keyword evidence="3" id="KW-0540">Nuclease</keyword>
<dbReference type="RefSeq" id="WP_380888983.1">
    <property type="nucleotide sequence ID" value="NZ_JBHUDY010000001.1"/>
</dbReference>
<dbReference type="PANTHER" id="PTHR38590">
    <property type="entry name" value="BLL0828 PROTEIN"/>
    <property type="match status" value="1"/>
</dbReference>
<protein>
    <submittedName>
        <fullName evidence="3">Endonuclease domain-containing protein</fullName>
    </submittedName>
</protein>
<dbReference type="InterPro" id="IPR011335">
    <property type="entry name" value="Restrct_endonuc-II-like"/>
</dbReference>
<evidence type="ECO:0000313" key="3">
    <source>
        <dbReference type="EMBL" id="MFD1612227.1"/>
    </source>
</evidence>
<evidence type="ECO:0000313" key="4">
    <source>
        <dbReference type="Proteomes" id="UP001597115"/>
    </source>
</evidence>
<reference evidence="4" key="1">
    <citation type="journal article" date="2019" name="Int. J. Syst. Evol. Microbiol.">
        <title>The Global Catalogue of Microorganisms (GCM) 10K type strain sequencing project: providing services to taxonomists for standard genome sequencing and annotation.</title>
        <authorList>
            <consortium name="The Broad Institute Genomics Platform"/>
            <consortium name="The Broad Institute Genome Sequencing Center for Infectious Disease"/>
            <person name="Wu L."/>
            <person name="Ma J."/>
        </authorList>
    </citation>
    <scope>NUCLEOTIDE SEQUENCE [LARGE SCALE GENOMIC DNA]</scope>
    <source>
        <strain evidence="4">CGMCC 1.16275</strain>
    </source>
</reference>
<gene>
    <name evidence="3" type="ORF">ACFSCW_10475</name>
</gene>
<accession>A0ABW4I4T1</accession>
<evidence type="ECO:0000256" key="1">
    <source>
        <dbReference type="SAM" id="MobiDB-lite"/>
    </source>
</evidence>
<dbReference type="SUPFAM" id="SSF52980">
    <property type="entry name" value="Restriction endonuclease-like"/>
    <property type="match status" value="1"/>
</dbReference>
<comment type="caution">
    <text evidence="3">The sequence shown here is derived from an EMBL/GenBank/DDBJ whole genome shotgun (WGS) entry which is preliminary data.</text>
</comment>
<dbReference type="EMBL" id="JBHUDY010000001">
    <property type="protein sequence ID" value="MFD1612227.1"/>
    <property type="molecule type" value="Genomic_DNA"/>
</dbReference>
<dbReference type="InterPro" id="IPR047216">
    <property type="entry name" value="Endonuclease_DUF559_bact"/>
</dbReference>
<dbReference type="PANTHER" id="PTHR38590:SF1">
    <property type="entry name" value="BLL0828 PROTEIN"/>
    <property type="match status" value="1"/>
</dbReference>
<keyword evidence="3" id="KW-0378">Hydrolase</keyword>
<evidence type="ECO:0000259" key="2">
    <source>
        <dbReference type="Pfam" id="PF04480"/>
    </source>
</evidence>
<dbReference type="Proteomes" id="UP001597115">
    <property type="component" value="Unassembled WGS sequence"/>
</dbReference>
<dbReference type="Pfam" id="PF04480">
    <property type="entry name" value="DUF559"/>
    <property type="match status" value="1"/>
</dbReference>
<dbReference type="Gene3D" id="3.40.960.10">
    <property type="entry name" value="VSR Endonuclease"/>
    <property type="match status" value="1"/>
</dbReference>
<sequence>MRRNPTDAEKRLWSMLRNRRLESYKFKRQRIIAPYIVDFVCLSSWLIIEADGSQHADNRGDERREAFLQRAGFRVLRFWNNNVLDNSDGVFDTICAALTDPHPPTASRRAPPSPRWGEGLEGASLG</sequence>
<organism evidence="3 4">
    <name type="scientific">Sphingomonas tabacisoli</name>
    <dbReference type="NCBI Taxonomy" id="2249466"/>
    <lineage>
        <taxon>Bacteria</taxon>
        <taxon>Pseudomonadati</taxon>
        <taxon>Pseudomonadota</taxon>
        <taxon>Alphaproteobacteria</taxon>
        <taxon>Sphingomonadales</taxon>
        <taxon>Sphingomonadaceae</taxon>
        <taxon>Sphingomonas</taxon>
    </lineage>
</organism>